<dbReference type="InterPro" id="IPR001646">
    <property type="entry name" value="5peptide_repeat"/>
</dbReference>
<proteinExistence type="predicted"/>
<reference evidence="1 2" key="1">
    <citation type="submission" date="2020-01" db="EMBL/GenBank/DDBJ databases">
        <title>Paenibacillus soybeanensis sp. nov. isolated from the nodules of soybean (Glycine max(L.) Merr).</title>
        <authorList>
            <person name="Wang H."/>
        </authorList>
    </citation>
    <scope>NUCLEOTIDE SEQUENCE [LARGE SCALE GENOMIC DNA]</scope>
    <source>
        <strain evidence="1 2">T1</strain>
    </source>
</reference>
<dbReference type="Gene3D" id="2.160.20.80">
    <property type="entry name" value="E3 ubiquitin-protein ligase SopA"/>
    <property type="match status" value="1"/>
</dbReference>
<protein>
    <recommendedName>
        <fullName evidence="3">Right handed beta helix domain-containing protein</fullName>
    </recommendedName>
</protein>
<gene>
    <name evidence="1" type="ORF">GT019_07900</name>
</gene>
<dbReference type="SUPFAM" id="SSF141571">
    <property type="entry name" value="Pentapeptide repeat-like"/>
    <property type="match status" value="1"/>
</dbReference>
<dbReference type="Pfam" id="PF00805">
    <property type="entry name" value="Pentapeptide"/>
    <property type="match status" value="1"/>
</dbReference>
<comment type="caution">
    <text evidence="1">The sequence shown here is derived from an EMBL/GenBank/DDBJ whole genome shotgun (WGS) entry which is preliminary data.</text>
</comment>
<evidence type="ECO:0008006" key="3">
    <source>
        <dbReference type="Google" id="ProtNLM"/>
    </source>
</evidence>
<dbReference type="Proteomes" id="UP000665561">
    <property type="component" value="Unassembled WGS sequence"/>
</dbReference>
<evidence type="ECO:0000313" key="2">
    <source>
        <dbReference type="Proteomes" id="UP000665561"/>
    </source>
</evidence>
<organism evidence="1 2">
    <name type="scientific">Paenibacillus glycinis</name>
    <dbReference type="NCBI Taxonomy" id="2697035"/>
    <lineage>
        <taxon>Bacteria</taxon>
        <taxon>Bacillati</taxon>
        <taxon>Bacillota</taxon>
        <taxon>Bacilli</taxon>
        <taxon>Bacillales</taxon>
        <taxon>Paenibacillaceae</taxon>
        <taxon>Paenibacillus</taxon>
    </lineage>
</organism>
<name>A0ABW9XMC8_9BACL</name>
<keyword evidence="2" id="KW-1185">Reference proteome</keyword>
<evidence type="ECO:0000313" key="1">
    <source>
        <dbReference type="EMBL" id="NBD23790.1"/>
    </source>
</evidence>
<accession>A0ABW9XMC8</accession>
<dbReference type="EMBL" id="JAAAMV010000003">
    <property type="protein sequence ID" value="NBD23790.1"/>
    <property type="molecule type" value="Genomic_DNA"/>
</dbReference>
<sequence>MRHVNFVNAEWEHIYFSNVHVNHIQLGGTVFDNIKRPDAQRSRLDEEPGTDGWVNVEPVVFRNSDLGGAVFDNCALNGVDIRGCRMDGMTIDGIPVAELLAAYAAAKSR</sequence>